<evidence type="ECO:0000313" key="1">
    <source>
        <dbReference type="EMBL" id="SHE88595.1"/>
    </source>
</evidence>
<reference evidence="1 2" key="1">
    <citation type="submission" date="2016-11" db="EMBL/GenBank/DDBJ databases">
        <authorList>
            <person name="Jaros S."/>
            <person name="Januszkiewicz K."/>
            <person name="Wedrychowicz H."/>
        </authorList>
    </citation>
    <scope>NUCLEOTIDE SEQUENCE [LARGE SCALE GENOMIC DNA]</scope>
    <source>
        <strain evidence="1 2">DSM 18119</strain>
    </source>
</reference>
<accession>A0A1M4X587</accession>
<keyword evidence="2" id="KW-1185">Reference proteome</keyword>
<evidence type="ECO:0000313" key="2">
    <source>
        <dbReference type="Proteomes" id="UP000184048"/>
    </source>
</evidence>
<dbReference type="EMBL" id="FQUU01000004">
    <property type="protein sequence ID" value="SHE88595.1"/>
    <property type="molecule type" value="Genomic_DNA"/>
</dbReference>
<dbReference type="Proteomes" id="UP000184048">
    <property type="component" value="Unassembled WGS sequence"/>
</dbReference>
<protein>
    <submittedName>
        <fullName evidence="1">Uncharacterized protein</fullName>
    </submittedName>
</protein>
<dbReference type="AlphaFoldDB" id="A0A1M4X587"/>
<sequence>MFLSQPNGADAVRSFQFTKDGGRIVLGNIGKMDGPYFIKLFKLNSHDNKDWEVTYRDFDISHMIHQTSDGGYAFIAYSNYYRSFFLIKTNP</sequence>
<gene>
    <name evidence="1" type="ORF">SAMN02745131_01338</name>
</gene>
<proteinExistence type="predicted"/>
<organism evidence="1 2">
    <name type="scientific">Flavisolibacter ginsengisoli DSM 18119</name>
    <dbReference type="NCBI Taxonomy" id="1121884"/>
    <lineage>
        <taxon>Bacteria</taxon>
        <taxon>Pseudomonadati</taxon>
        <taxon>Bacteroidota</taxon>
        <taxon>Chitinophagia</taxon>
        <taxon>Chitinophagales</taxon>
        <taxon>Chitinophagaceae</taxon>
        <taxon>Flavisolibacter</taxon>
    </lineage>
</organism>
<name>A0A1M4X587_9BACT</name>